<dbReference type="AlphaFoldDB" id="A0A1F7GRQ8"/>
<evidence type="ECO:0000313" key="1">
    <source>
        <dbReference type="EMBL" id="OGK21617.1"/>
    </source>
</evidence>
<organism evidence="1 2">
    <name type="scientific">Candidatus Roizmanbacteria bacterium RIFCSPHIGHO2_01_FULL_39_8</name>
    <dbReference type="NCBI Taxonomy" id="1802033"/>
    <lineage>
        <taxon>Bacteria</taxon>
        <taxon>Candidatus Roizmaniibacteriota</taxon>
    </lineage>
</organism>
<dbReference type="Proteomes" id="UP000177026">
    <property type="component" value="Unassembled WGS sequence"/>
</dbReference>
<dbReference type="SUPFAM" id="SSF53697">
    <property type="entry name" value="SIS domain"/>
    <property type="match status" value="1"/>
</dbReference>
<dbReference type="GO" id="GO:0097367">
    <property type="term" value="F:carbohydrate derivative binding"/>
    <property type="evidence" value="ECO:0007669"/>
    <property type="project" value="InterPro"/>
</dbReference>
<reference evidence="1 2" key="1">
    <citation type="journal article" date="2016" name="Nat. Commun.">
        <title>Thousands of microbial genomes shed light on interconnected biogeochemical processes in an aquifer system.</title>
        <authorList>
            <person name="Anantharaman K."/>
            <person name="Brown C.T."/>
            <person name="Hug L.A."/>
            <person name="Sharon I."/>
            <person name="Castelle C.J."/>
            <person name="Probst A.J."/>
            <person name="Thomas B.C."/>
            <person name="Singh A."/>
            <person name="Wilkins M.J."/>
            <person name="Karaoz U."/>
            <person name="Brodie E.L."/>
            <person name="Williams K.H."/>
            <person name="Hubbard S.S."/>
            <person name="Banfield J.F."/>
        </authorList>
    </citation>
    <scope>NUCLEOTIDE SEQUENCE [LARGE SCALE GENOMIC DNA]</scope>
</reference>
<gene>
    <name evidence="1" type="ORF">A2866_03880</name>
</gene>
<protein>
    <recommendedName>
        <fullName evidence="3">SIS domain-containing protein</fullName>
    </recommendedName>
</protein>
<sequence length="307" mass="34201">MKLFTLDQIVIQALDFFIKDAPPSVDVQQFNSPFVVGSGNAYNTGVVLFSGKNTTLADESTFRTVLQQTPKKTKDGSLKDVVVISASGSKDSVWEIELAKKLGFKTTLLTTKAHSDGAKIADKVIVFQSIPEPYTYNVSTYMGMILGATNENPSKIKAFIQKLAFPSGFSKHTGFAFVVPDRFAPLCQFIDIKKSELFGPHVSLRAFSQGHARHAKFVIRTPQELVISLGQKNEFFGDPKHRWDIYLPDDFDFAAMMATTYYIIGKIQESKPPYYMDNITRYVNKDGPKAYGPNKKPFEIIVPGSLN</sequence>
<evidence type="ECO:0000313" key="2">
    <source>
        <dbReference type="Proteomes" id="UP000177026"/>
    </source>
</evidence>
<dbReference type="GO" id="GO:1901135">
    <property type="term" value="P:carbohydrate derivative metabolic process"/>
    <property type="evidence" value="ECO:0007669"/>
    <property type="project" value="InterPro"/>
</dbReference>
<dbReference type="EMBL" id="MFZI01000014">
    <property type="protein sequence ID" value="OGK21617.1"/>
    <property type="molecule type" value="Genomic_DNA"/>
</dbReference>
<accession>A0A1F7GRQ8</accession>
<name>A0A1F7GRQ8_9BACT</name>
<proteinExistence type="predicted"/>
<comment type="caution">
    <text evidence="1">The sequence shown here is derived from an EMBL/GenBank/DDBJ whole genome shotgun (WGS) entry which is preliminary data.</text>
</comment>
<evidence type="ECO:0008006" key="3">
    <source>
        <dbReference type="Google" id="ProtNLM"/>
    </source>
</evidence>
<dbReference type="Gene3D" id="3.40.50.10490">
    <property type="entry name" value="Glucose-6-phosphate isomerase like protein, domain 1"/>
    <property type="match status" value="1"/>
</dbReference>
<dbReference type="InterPro" id="IPR046348">
    <property type="entry name" value="SIS_dom_sf"/>
</dbReference>